<keyword evidence="7" id="KW-1185">Reference proteome</keyword>
<dbReference type="InterPro" id="IPR043128">
    <property type="entry name" value="Rev_trsase/Diguanyl_cyclase"/>
</dbReference>
<evidence type="ECO:0000313" key="6">
    <source>
        <dbReference type="EMBL" id="SFC20416.1"/>
    </source>
</evidence>
<dbReference type="PROSITE" id="PS50887">
    <property type="entry name" value="GGDEF"/>
    <property type="match status" value="1"/>
</dbReference>
<accession>A0A1I1H9H8</accession>
<evidence type="ECO:0000256" key="3">
    <source>
        <dbReference type="ARBA" id="ARBA00034247"/>
    </source>
</evidence>
<gene>
    <name evidence="6" type="ORF">SAMN05660443_1875</name>
</gene>
<evidence type="ECO:0000256" key="4">
    <source>
        <dbReference type="SAM" id="Phobius"/>
    </source>
</evidence>
<dbReference type="PANTHER" id="PTHR45138">
    <property type="entry name" value="REGULATORY COMPONENTS OF SENSORY TRANSDUCTION SYSTEM"/>
    <property type="match status" value="1"/>
</dbReference>
<dbReference type="PANTHER" id="PTHR45138:SF9">
    <property type="entry name" value="DIGUANYLATE CYCLASE DGCM-RELATED"/>
    <property type="match status" value="1"/>
</dbReference>
<dbReference type="EC" id="2.7.7.65" evidence="2"/>
<feature type="transmembrane region" description="Helical" evidence="4">
    <location>
        <begin position="12"/>
        <end position="31"/>
    </location>
</feature>
<dbReference type="STRING" id="1122252.SAMN05660443_1875"/>
<evidence type="ECO:0000259" key="5">
    <source>
        <dbReference type="PROSITE" id="PS50887"/>
    </source>
</evidence>
<dbReference type="OrthoDB" id="9812260at2"/>
<evidence type="ECO:0000313" key="7">
    <source>
        <dbReference type="Proteomes" id="UP000199058"/>
    </source>
</evidence>
<evidence type="ECO:0000256" key="1">
    <source>
        <dbReference type="ARBA" id="ARBA00001946"/>
    </source>
</evidence>
<dbReference type="SUPFAM" id="SSF55073">
    <property type="entry name" value="Nucleotide cyclase"/>
    <property type="match status" value="1"/>
</dbReference>
<keyword evidence="4" id="KW-0472">Membrane</keyword>
<organism evidence="6 7">
    <name type="scientific">Marinospirillum celere</name>
    <dbReference type="NCBI Taxonomy" id="1122252"/>
    <lineage>
        <taxon>Bacteria</taxon>
        <taxon>Pseudomonadati</taxon>
        <taxon>Pseudomonadota</taxon>
        <taxon>Gammaproteobacteria</taxon>
        <taxon>Oceanospirillales</taxon>
        <taxon>Oceanospirillaceae</taxon>
        <taxon>Marinospirillum</taxon>
    </lineage>
</organism>
<proteinExistence type="predicted"/>
<protein>
    <recommendedName>
        <fullName evidence="2">diguanylate cyclase</fullName>
        <ecNumber evidence="2">2.7.7.65</ecNumber>
    </recommendedName>
</protein>
<comment type="cofactor">
    <cofactor evidence="1">
        <name>Mg(2+)</name>
        <dbReference type="ChEBI" id="CHEBI:18420"/>
    </cofactor>
</comment>
<dbReference type="RefSeq" id="WP_091962474.1">
    <property type="nucleotide sequence ID" value="NZ_FOLH01000003.1"/>
</dbReference>
<dbReference type="Gene3D" id="3.30.450.290">
    <property type="match status" value="1"/>
</dbReference>
<dbReference type="InterPro" id="IPR000160">
    <property type="entry name" value="GGDEF_dom"/>
</dbReference>
<dbReference type="Pfam" id="PF00990">
    <property type="entry name" value="GGDEF"/>
    <property type="match status" value="1"/>
</dbReference>
<comment type="catalytic activity">
    <reaction evidence="3">
        <text>2 GTP = 3',3'-c-di-GMP + 2 diphosphate</text>
        <dbReference type="Rhea" id="RHEA:24898"/>
        <dbReference type="ChEBI" id="CHEBI:33019"/>
        <dbReference type="ChEBI" id="CHEBI:37565"/>
        <dbReference type="ChEBI" id="CHEBI:58805"/>
        <dbReference type="EC" id="2.7.7.65"/>
    </reaction>
</comment>
<reference evidence="6 7" key="1">
    <citation type="submission" date="2016-10" db="EMBL/GenBank/DDBJ databases">
        <authorList>
            <person name="de Groot N.N."/>
        </authorList>
    </citation>
    <scope>NUCLEOTIDE SEQUENCE [LARGE SCALE GENOMIC DNA]</scope>
    <source>
        <strain evidence="6 7">DSM 18438</strain>
    </source>
</reference>
<dbReference type="GO" id="GO:0052621">
    <property type="term" value="F:diguanylate cyclase activity"/>
    <property type="evidence" value="ECO:0007669"/>
    <property type="project" value="UniProtKB-EC"/>
</dbReference>
<dbReference type="InterPro" id="IPR021796">
    <property type="entry name" value="Tll0287-like_dom"/>
</dbReference>
<dbReference type="Gene3D" id="3.30.70.270">
    <property type="match status" value="1"/>
</dbReference>
<name>A0A1I1H9H8_9GAMM</name>
<sequence>MRQTFIKIIRSPWALLLPLPFWAVVVGLLYWHNQQILDEAGYEMARQRGEVAFTLIQTMRHWNTEHGGVYAPLTEDTPENPYLDVPEKTITSPSGIQLTSLNPAYMTRQLSELMQGSELEINLTSRRLMNPNNQPDVWEAKVLNYLEETGASEYVETQGEQLRYMAPLYMEPGCLACHAHMGYEVGDLRGGLSVSFPKTYIQRMTHELHRESRSTHLLAFLLLSATGSLAIYGLRRLLTSLNLERSQREAIIHERTASLHEEILRSRESQQKLNYLAHHDELTGAKNRRWILRQLDNLLEAGDLEPLNLAVIMLDIDHFKKINDTYGHDAGDQVLKNFVRTLQQELRETDQLGRYGGEEFLVLLPHTSQEAAWKVAERLRLAVEASLTSYQTHQLKITTSLGISLQPQQPVDSEQLINRADEALYQAKKSGRNRTVIWGT</sequence>
<dbReference type="CDD" id="cd01949">
    <property type="entry name" value="GGDEF"/>
    <property type="match status" value="1"/>
</dbReference>
<dbReference type="SMART" id="SM00267">
    <property type="entry name" value="GGDEF"/>
    <property type="match status" value="1"/>
</dbReference>
<dbReference type="AlphaFoldDB" id="A0A1I1H9H8"/>
<evidence type="ECO:0000256" key="2">
    <source>
        <dbReference type="ARBA" id="ARBA00012528"/>
    </source>
</evidence>
<dbReference type="InterPro" id="IPR050469">
    <property type="entry name" value="Diguanylate_Cyclase"/>
</dbReference>
<dbReference type="FunFam" id="3.30.70.270:FF:000001">
    <property type="entry name" value="Diguanylate cyclase domain protein"/>
    <property type="match status" value="1"/>
</dbReference>
<dbReference type="Proteomes" id="UP000199058">
    <property type="component" value="Unassembled WGS sequence"/>
</dbReference>
<keyword evidence="4" id="KW-1133">Transmembrane helix</keyword>
<dbReference type="InterPro" id="IPR029787">
    <property type="entry name" value="Nucleotide_cyclase"/>
</dbReference>
<keyword evidence="4" id="KW-0812">Transmembrane</keyword>
<feature type="domain" description="GGDEF" evidence="5">
    <location>
        <begin position="307"/>
        <end position="440"/>
    </location>
</feature>
<dbReference type="EMBL" id="FOLH01000003">
    <property type="protein sequence ID" value="SFC20416.1"/>
    <property type="molecule type" value="Genomic_DNA"/>
</dbReference>
<dbReference type="NCBIfam" id="TIGR00254">
    <property type="entry name" value="GGDEF"/>
    <property type="match status" value="1"/>
</dbReference>
<dbReference type="Pfam" id="PF11845">
    <property type="entry name" value="Tll0287-like"/>
    <property type="match status" value="1"/>
</dbReference>